<dbReference type="Proteomes" id="UP001222027">
    <property type="component" value="Unassembled WGS sequence"/>
</dbReference>
<dbReference type="AlphaFoldDB" id="A0AAV8Q2J1"/>
<keyword evidence="2" id="KW-1185">Reference proteome</keyword>
<gene>
    <name evidence="1" type="ORF">OPV22_033620</name>
</gene>
<protein>
    <submittedName>
        <fullName evidence="1">Uncharacterized protein</fullName>
    </submittedName>
</protein>
<reference evidence="1 2" key="1">
    <citation type="submission" date="2022-12" db="EMBL/GenBank/DDBJ databases">
        <title>Chromosome-scale assembly of the Ensete ventricosum genome.</title>
        <authorList>
            <person name="Dussert Y."/>
            <person name="Stocks J."/>
            <person name="Wendawek A."/>
            <person name="Woldeyes F."/>
            <person name="Nichols R.A."/>
            <person name="Borrell J.S."/>
        </authorList>
    </citation>
    <scope>NUCLEOTIDE SEQUENCE [LARGE SCALE GENOMIC DNA]</scope>
    <source>
        <strain evidence="2">cv. Maze</strain>
        <tissue evidence="1">Seeds</tissue>
    </source>
</reference>
<name>A0AAV8Q2J1_ENSVE</name>
<sequence>MAVTVPPKRCFWWVGYIFSFSFPSDNEEPQNRAGAASTWSSCLNMLIPSSKITTKHTSSTLSSSILGSMLSW</sequence>
<dbReference type="EMBL" id="JAQQAF010000009">
    <property type="protein sequence ID" value="KAJ8460694.1"/>
    <property type="molecule type" value="Genomic_DNA"/>
</dbReference>
<evidence type="ECO:0000313" key="2">
    <source>
        <dbReference type="Proteomes" id="UP001222027"/>
    </source>
</evidence>
<organism evidence="1 2">
    <name type="scientific">Ensete ventricosum</name>
    <name type="common">Abyssinian banana</name>
    <name type="synonym">Musa ensete</name>
    <dbReference type="NCBI Taxonomy" id="4639"/>
    <lineage>
        <taxon>Eukaryota</taxon>
        <taxon>Viridiplantae</taxon>
        <taxon>Streptophyta</taxon>
        <taxon>Embryophyta</taxon>
        <taxon>Tracheophyta</taxon>
        <taxon>Spermatophyta</taxon>
        <taxon>Magnoliopsida</taxon>
        <taxon>Liliopsida</taxon>
        <taxon>Zingiberales</taxon>
        <taxon>Musaceae</taxon>
        <taxon>Ensete</taxon>
    </lineage>
</organism>
<comment type="caution">
    <text evidence="1">The sequence shown here is derived from an EMBL/GenBank/DDBJ whole genome shotgun (WGS) entry which is preliminary data.</text>
</comment>
<accession>A0AAV8Q2J1</accession>
<evidence type="ECO:0000313" key="1">
    <source>
        <dbReference type="EMBL" id="KAJ8460694.1"/>
    </source>
</evidence>
<proteinExistence type="predicted"/>